<evidence type="ECO:0000313" key="1">
    <source>
        <dbReference type="EMBL" id="PKI68505.1"/>
    </source>
</evidence>
<keyword evidence="2" id="KW-1185">Reference proteome</keyword>
<dbReference type="EMBL" id="PGOL01000552">
    <property type="protein sequence ID" value="PKI68505.1"/>
    <property type="molecule type" value="Genomic_DNA"/>
</dbReference>
<sequence length="213" mass="23363">MVDRPSDRDHLFTGRVRVVRNPLNAMARLAEVVGRNGTWLARCARLGKCSGIIVRCSEIVVVSVFRGNTPKVRRETFVTTETYFGKPSRVPEGCLKLVPRPWGSLGVCKPVLRGRLFVSGAGPGSSCLSSSPIVHDLRARLFASDYRAMNSVPGFGRESSCGKPVRQNGVLTVSQRFRIRERIESAMPPNRPPKILARFQGIHTLVSGAPIPS</sequence>
<proteinExistence type="predicted"/>
<protein>
    <submittedName>
        <fullName evidence="1">Uncharacterized protein</fullName>
    </submittedName>
</protein>
<organism evidence="1 2">
    <name type="scientific">Punica granatum</name>
    <name type="common">Pomegranate</name>
    <dbReference type="NCBI Taxonomy" id="22663"/>
    <lineage>
        <taxon>Eukaryota</taxon>
        <taxon>Viridiplantae</taxon>
        <taxon>Streptophyta</taxon>
        <taxon>Embryophyta</taxon>
        <taxon>Tracheophyta</taxon>
        <taxon>Spermatophyta</taxon>
        <taxon>Magnoliopsida</taxon>
        <taxon>eudicotyledons</taxon>
        <taxon>Gunneridae</taxon>
        <taxon>Pentapetalae</taxon>
        <taxon>rosids</taxon>
        <taxon>malvids</taxon>
        <taxon>Myrtales</taxon>
        <taxon>Lythraceae</taxon>
        <taxon>Punica</taxon>
    </lineage>
</organism>
<dbReference type="Proteomes" id="UP000233551">
    <property type="component" value="Unassembled WGS sequence"/>
</dbReference>
<evidence type="ECO:0000313" key="2">
    <source>
        <dbReference type="Proteomes" id="UP000233551"/>
    </source>
</evidence>
<dbReference type="AlphaFoldDB" id="A0A2I0KJ13"/>
<accession>A0A2I0KJ13</accession>
<comment type="caution">
    <text evidence="1">The sequence shown here is derived from an EMBL/GenBank/DDBJ whole genome shotgun (WGS) entry which is preliminary data.</text>
</comment>
<reference evidence="1 2" key="1">
    <citation type="submission" date="2017-11" db="EMBL/GenBank/DDBJ databases">
        <title>De-novo sequencing of pomegranate (Punica granatum L.) genome.</title>
        <authorList>
            <person name="Akparov Z."/>
            <person name="Amiraslanov A."/>
            <person name="Hajiyeva S."/>
            <person name="Abbasov M."/>
            <person name="Kaur K."/>
            <person name="Hamwieh A."/>
            <person name="Solovyev V."/>
            <person name="Salamov A."/>
            <person name="Braich B."/>
            <person name="Kosarev P."/>
            <person name="Mahmoud A."/>
            <person name="Hajiyev E."/>
            <person name="Babayeva S."/>
            <person name="Izzatullayeva V."/>
            <person name="Mammadov A."/>
            <person name="Mammadov A."/>
            <person name="Sharifova S."/>
            <person name="Ojaghi J."/>
            <person name="Eynullazada K."/>
            <person name="Bayramov B."/>
            <person name="Abdulazimova A."/>
            <person name="Shahmuradov I."/>
        </authorList>
    </citation>
    <scope>NUCLEOTIDE SEQUENCE [LARGE SCALE GENOMIC DNA]</scope>
    <source>
        <strain evidence="2">cv. AG2017</strain>
        <tissue evidence="1">Leaf</tissue>
    </source>
</reference>
<name>A0A2I0KJ13_PUNGR</name>
<gene>
    <name evidence="1" type="ORF">CRG98_011101</name>
</gene>